<dbReference type="SUPFAM" id="SSF140453">
    <property type="entry name" value="EsxAB dimer-like"/>
    <property type="match status" value="1"/>
</dbReference>
<reference evidence="2 3" key="1">
    <citation type="submission" date="2024-03" db="EMBL/GenBank/DDBJ databases">
        <title>Natural products discovery in diverse microorganisms through a two-stage MS feature dereplication strategy.</title>
        <authorList>
            <person name="Zhang R."/>
        </authorList>
    </citation>
    <scope>NUCLEOTIDE SEQUENCE [LARGE SCALE GENOMIC DNA]</scope>
    <source>
        <strain evidence="2 3">18930</strain>
    </source>
</reference>
<dbReference type="Proteomes" id="UP001432000">
    <property type="component" value="Chromosome"/>
</dbReference>
<dbReference type="InterPro" id="IPR010427">
    <property type="entry name" value="DUF1023"/>
</dbReference>
<keyword evidence="2" id="KW-0378">Hydrolase</keyword>
<dbReference type="Pfam" id="PF06259">
    <property type="entry name" value="Abhydrolase_8"/>
    <property type="match status" value="1"/>
</dbReference>
<evidence type="ECO:0000313" key="3">
    <source>
        <dbReference type="Proteomes" id="UP001432000"/>
    </source>
</evidence>
<keyword evidence="3" id="KW-1185">Reference proteome</keyword>
<gene>
    <name evidence="2" type="ORF">WDS16_22100</name>
</gene>
<dbReference type="RefSeq" id="WP_338887720.1">
    <property type="nucleotide sequence ID" value="NZ_CP147846.1"/>
</dbReference>
<dbReference type="SUPFAM" id="SSF53474">
    <property type="entry name" value="alpha/beta-Hydrolases"/>
    <property type="match status" value="1"/>
</dbReference>
<evidence type="ECO:0000259" key="1">
    <source>
        <dbReference type="Pfam" id="PF06259"/>
    </source>
</evidence>
<dbReference type="Gene3D" id="3.40.50.1820">
    <property type="entry name" value="alpha/beta hydrolase"/>
    <property type="match status" value="1"/>
</dbReference>
<name>A0ABZ2PJE9_9NOCA</name>
<organism evidence="2 3">
    <name type="scientific">Rhodococcus sovatensis</name>
    <dbReference type="NCBI Taxonomy" id="1805840"/>
    <lineage>
        <taxon>Bacteria</taxon>
        <taxon>Bacillati</taxon>
        <taxon>Actinomycetota</taxon>
        <taxon>Actinomycetes</taxon>
        <taxon>Mycobacteriales</taxon>
        <taxon>Nocardiaceae</taxon>
        <taxon>Rhodococcus</taxon>
    </lineage>
</organism>
<dbReference type="GO" id="GO:0016787">
    <property type="term" value="F:hydrolase activity"/>
    <property type="evidence" value="ECO:0007669"/>
    <property type="project" value="UniProtKB-KW"/>
</dbReference>
<dbReference type="EMBL" id="CP147846">
    <property type="protein sequence ID" value="WXG67886.1"/>
    <property type="molecule type" value="Genomic_DNA"/>
</dbReference>
<feature type="domain" description="DUF1023" evidence="1">
    <location>
        <begin position="300"/>
        <end position="473"/>
    </location>
</feature>
<protein>
    <submittedName>
        <fullName evidence="2">Alpha/beta hydrolase</fullName>
    </submittedName>
</protein>
<proteinExistence type="predicted"/>
<accession>A0ABZ2PJE9</accession>
<sequence>MVSWSEIQQWNPSEVSQLGHRVSDTARDLRLGGDALQSITRELVWRGEASDAARNAIARAWEQYRDSARTLVRVGRCLADVADDMYRVRSAVLDCESTSVEHELEIDVDGAVSDGIMLYATSSEDAWETARSRARLCRDLAERVTEVIRRATEIDRNTTADLARIGDGVPIEPATLTVHDRTVQDHTAPANAAFWELLPQSDRTSLLVNDPGTIGNLDGIPADVRDAANRRVLVRERARLHDVADELSRRLDSTLFGGLLNNADAGLAQTKKRLEALDAISTVLDQGNRQLLVLDNSSAEDTLAAIAVGNVHTATHVAVFVPGLDSDVSGDMQRYDGDMESLEQNVRELVSPGESVACVTWMDYQAPQLGWSLLDPKTTVLSSAAAAVGSARLSSFLDGLDASRAEDPHLTLLGHSYGSLTAALALRGIDDTGVDEMIAVGSPGLGFDDVSRLSIPPGHLFVAETRDDLVADTGLFGGDPSELDGVRPVATRSPDGTLTNSHGHSEYLSDGTVTQRTIALVVSGRTDEVS</sequence>
<dbReference type="InterPro" id="IPR036689">
    <property type="entry name" value="ESAT-6-like_sf"/>
</dbReference>
<evidence type="ECO:0000313" key="2">
    <source>
        <dbReference type="EMBL" id="WXG67886.1"/>
    </source>
</evidence>
<dbReference type="InterPro" id="IPR029058">
    <property type="entry name" value="AB_hydrolase_fold"/>
</dbReference>